<evidence type="ECO:0000256" key="4">
    <source>
        <dbReference type="ARBA" id="ARBA00023306"/>
    </source>
</evidence>
<feature type="region of interest" description="Disordered" evidence="5">
    <location>
        <begin position="739"/>
        <end position="763"/>
    </location>
</feature>
<evidence type="ECO:0000256" key="2">
    <source>
        <dbReference type="ARBA" id="ARBA00022776"/>
    </source>
</evidence>
<keyword evidence="3" id="KW-0833">Ubl conjugation pathway</keyword>
<feature type="compositionally biased region" description="Acidic residues" evidence="5">
    <location>
        <begin position="739"/>
        <end position="750"/>
    </location>
</feature>
<proteinExistence type="predicted"/>
<dbReference type="Pfam" id="PF12894">
    <property type="entry name" value="ANAPC4_WD40"/>
    <property type="match status" value="1"/>
</dbReference>
<evidence type="ECO:0000256" key="5">
    <source>
        <dbReference type="SAM" id="MobiDB-lite"/>
    </source>
</evidence>
<dbReference type="EMBL" id="CAJVCH010565807">
    <property type="protein sequence ID" value="CAG7832576.1"/>
    <property type="molecule type" value="Genomic_DNA"/>
</dbReference>
<sequence length="763" mass="86051">MKFLETRPVSDEICVMSWSPKMDLIALGTTKGDVLLHRLSWQKVWQIRLFDGPKEEEPSTISIVTWHPDGIFVCVVAGKTAYIVDVECGKIVHNYESGSHITAVKWCPTDYELSMGEVLATQARQQSDFLRNQLKIQKMESFLSALIIGTEDGQIQVLTGGFLFALVLKIPSDSNKCKVMHVDATRNLQMFQFLVNQVDDSGSYLCLSHFKTDHFKKVSAVIGPLGFKYLFFIKNWSVIQSEIGNLNDQWGKLVDIYHIYMTYASDKELPEVRADYMELLFTGISTVELEFFLGKVGREKEIKKHTNTVNSIYGAIIEHLRGIKCAIVFLLMELNEIGGFLHLSRVNEAEHIVADLRKSFTYLYIGALHIQSLVQNFVSVFLNFFHLLLNTIHLYNIQEVPDFIEEDADVSKILGFLDFQVDSSIFNFLLLNAADKFQDPPQSIDSFNSVVTAKKGDKKDSQHPSTLERPDQKWKSFPAFMLDYMDKHKDGFLGQKLTLDFPRDEVLKLFCSINLSRTLKDLIEKLLHIPALSTIPFSAVTYPLATIPDMEGETREISGLRIKQNTANSTSSMAYFNWDINTTYLFDFNFADNTPLVRSYSLNFSRKVICCDLFSDNYLSVVTVSDTDPKEEHSQGVIFQLNLEKIDEGNVGIQVDLSKFLNGSKRATQAIIPGDVTIDIPNSADLSKSMLNHECPFVDSSARIDGLAPFKMAVSGARKLGAILSESKRTIALIDMEQDSGENSYEDEGTAEFSSETLSEVSL</sequence>
<feature type="compositionally biased region" description="Polar residues" evidence="5">
    <location>
        <begin position="752"/>
        <end position="763"/>
    </location>
</feature>
<evidence type="ECO:0000313" key="8">
    <source>
        <dbReference type="Proteomes" id="UP000708208"/>
    </source>
</evidence>
<keyword evidence="8" id="KW-1185">Reference proteome</keyword>
<evidence type="ECO:0000313" key="7">
    <source>
        <dbReference type="EMBL" id="CAG7832576.1"/>
    </source>
</evidence>
<protein>
    <recommendedName>
        <fullName evidence="6">Anaphase-promoting complex subunit 4-like WD40 domain-containing protein</fullName>
    </recommendedName>
</protein>
<dbReference type="GO" id="GO:0005680">
    <property type="term" value="C:anaphase-promoting complex"/>
    <property type="evidence" value="ECO:0007669"/>
    <property type="project" value="InterPro"/>
</dbReference>
<dbReference type="PANTHER" id="PTHR13260:SF0">
    <property type="entry name" value="ANAPHASE-PROMOTING COMPLEX SUBUNIT 4"/>
    <property type="match status" value="1"/>
</dbReference>
<evidence type="ECO:0000256" key="3">
    <source>
        <dbReference type="ARBA" id="ARBA00022786"/>
    </source>
</evidence>
<dbReference type="InterPro" id="IPR024977">
    <property type="entry name" value="Apc4-like_WD40_dom"/>
</dbReference>
<reference evidence="7" key="1">
    <citation type="submission" date="2021-06" db="EMBL/GenBank/DDBJ databases">
        <authorList>
            <person name="Hodson N. C."/>
            <person name="Mongue J. A."/>
            <person name="Jaron S. K."/>
        </authorList>
    </citation>
    <scope>NUCLEOTIDE SEQUENCE</scope>
</reference>
<keyword evidence="2" id="KW-0498">Mitosis</keyword>
<evidence type="ECO:0000259" key="6">
    <source>
        <dbReference type="Pfam" id="PF12894"/>
    </source>
</evidence>
<feature type="domain" description="Anaphase-promoting complex subunit 4-like WD40" evidence="6">
    <location>
        <begin position="16"/>
        <end position="107"/>
    </location>
</feature>
<accession>A0A8J2Q3Z2</accession>
<dbReference type="GO" id="GO:0034399">
    <property type="term" value="C:nuclear periphery"/>
    <property type="evidence" value="ECO:0007669"/>
    <property type="project" value="TreeGrafter"/>
</dbReference>
<dbReference type="GO" id="GO:0051301">
    <property type="term" value="P:cell division"/>
    <property type="evidence" value="ECO:0007669"/>
    <property type="project" value="UniProtKB-KW"/>
</dbReference>
<keyword evidence="4" id="KW-0131">Cell cycle</keyword>
<dbReference type="InterPro" id="IPR024789">
    <property type="entry name" value="APC4"/>
</dbReference>
<comment type="caution">
    <text evidence="7">The sequence shown here is derived from an EMBL/GenBank/DDBJ whole genome shotgun (WGS) entry which is preliminary data.</text>
</comment>
<keyword evidence="1" id="KW-0132">Cell division</keyword>
<organism evidence="7 8">
    <name type="scientific">Allacma fusca</name>
    <dbReference type="NCBI Taxonomy" id="39272"/>
    <lineage>
        <taxon>Eukaryota</taxon>
        <taxon>Metazoa</taxon>
        <taxon>Ecdysozoa</taxon>
        <taxon>Arthropoda</taxon>
        <taxon>Hexapoda</taxon>
        <taxon>Collembola</taxon>
        <taxon>Symphypleona</taxon>
        <taxon>Sminthuridae</taxon>
        <taxon>Allacma</taxon>
    </lineage>
</organism>
<dbReference type="PANTHER" id="PTHR13260">
    <property type="entry name" value="ANAPHASE PROMOTING COMPLEX SUBUNIT 4 APC4"/>
    <property type="match status" value="1"/>
</dbReference>
<dbReference type="Proteomes" id="UP000708208">
    <property type="component" value="Unassembled WGS sequence"/>
</dbReference>
<dbReference type="GO" id="GO:0031145">
    <property type="term" value="P:anaphase-promoting complex-dependent catabolic process"/>
    <property type="evidence" value="ECO:0007669"/>
    <property type="project" value="InterPro"/>
</dbReference>
<evidence type="ECO:0000256" key="1">
    <source>
        <dbReference type="ARBA" id="ARBA00022618"/>
    </source>
</evidence>
<dbReference type="OrthoDB" id="2110451at2759"/>
<dbReference type="AlphaFoldDB" id="A0A8J2Q3Z2"/>
<dbReference type="GO" id="GO:0070979">
    <property type="term" value="P:protein K11-linked ubiquitination"/>
    <property type="evidence" value="ECO:0007669"/>
    <property type="project" value="TreeGrafter"/>
</dbReference>
<name>A0A8J2Q3Z2_9HEXA</name>
<gene>
    <name evidence="7" type="ORF">AFUS01_LOCUS42256</name>
</gene>